<feature type="non-terminal residue" evidence="4">
    <location>
        <position position="1"/>
    </location>
</feature>
<dbReference type="STRING" id="418985.A0A1V9XJP8"/>
<dbReference type="InterPro" id="IPR011989">
    <property type="entry name" value="ARM-like"/>
</dbReference>
<name>A0A1V9XJP8_9ACAR</name>
<evidence type="ECO:0000259" key="3">
    <source>
        <dbReference type="Pfam" id="PF23295"/>
    </source>
</evidence>
<comment type="caution">
    <text evidence="4">The sequence shown here is derived from an EMBL/GenBank/DDBJ whole genome shotgun (WGS) entry which is preliminary data.</text>
</comment>
<dbReference type="InParanoid" id="A0A1V9XJP8"/>
<feature type="compositionally biased region" description="Basic and acidic residues" evidence="2">
    <location>
        <begin position="431"/>
        <end position="444"/>
    </location>
</feature>
<dbReference type="EMBL" id="MNPL01009482">
    <property type="protein sequence ID" value="OQR73709.1"/>
    <property type="molecule type" value="Genomic_DNA"/>
</dbReference>
<dbReference type="PANTHER" id="PTHR46108:SF4">
    <property type="entry name" value="BLUE CHEESE"/>
    <property type="match status" value="1"/>
</dbReference>
<feature type="region of interest" description="Disordered" evidence="2">
    <location>
        <begin position="383"/>
        <end position="444"/>
    </location>
</feature>
<accession>A0A1V9XJP8</accession>
<gene>
    <name evidence="4" type="ORF">BIW11_09569</name>
</gene>
<evidence type="ECO:0000313" key="4">
    <source>
        <dbReference type="EMBL" id="OQR73709.1"/>
    </source>
</evidence>
<feature type="domain" description="Alfy-like armadillo-like repeat" evidence="3">
    <location>
        <begin position="715"/>
        <end position="980"/>
    </location>
</feature>
<organism evidence="4 5">
    <name type="scientific">Tropilaelaps mercedesae</name>
    <dbReference type="NCBI Taxonomy" id="418985"/>
    <lineage>
        <taxon>Eukaryota</taxon>
        <taxon>Metazoa</taxon>
        <taxon>Ecdysozoa</taxon>
        <taxon>Arthropoda</taxon>
        <taxon>Chelicerata</taxon>
        <taxon>Arachnida</taxon>
        <taxon>Acari</taxon>
        <taxon>Parasitiformes</taxon>
        <taxon>Mesostigmata</taxon>
        <taxon>Gamasina</taxon>
        <taxon>Dermanyssoidea</taxon>
        <taxon>Laelapidae</taxon>
        <taxon>Tropilaelaps</taxon>
    </lineage>
</organism>
<protein>
    <submittedName>
        <fullName evidence="4">WD repeat and FYVE domain-containing protein 3-like</fullName>
    </submittedName>
</protein>
<reference evidence="4 5" key="1">
    <citation type="journal article" date="2017" name="Gigascience">
        <title>Draft genome of the honey bee ectoparasitic mite, Tropilaelaps mercedesae, is shaped by the parasitic life history.</title>
        <authorList>
            <person name="Dong X."/>
            <person name="Armstrong S.D."/>
            <person name="Xia D."/>
            <person name="Makepeace B.L."/>
            <person name="Darby A.C."/>
            <person name="Kadowaki T."/>
        </authorList>
    </citation>
    <scope>NUCLEOTIDE SEQUENCE [LARGE SCALE GENOMIC DNA]</scope>
    <source>
        <strain evidence="4">Wuxi-XJTLU</strain>
    </source>
</reference>
<dbReference type="OrthoDB" id="6428150at2759"/>
<keyword evidence="1" id="KW-0853">WD repeat</keyword>
<feature type="compositionally biased region" description="Basic and acidic residues" evidence="2">
    <location>
        <begin position="109"/>
        <end position="133"/>
    </location>
</feature>
<dbReference type="InterPro" id="IPR056252">
    <property type="entry name" value="Alfy-like_Arm-like"/>
</dbReference>
<dbReference type="Pfam" id="PF23295">
    <property type="entry name" value="Arm_4"/>
    <property type="match status" value="1"/>
</dbReference>
<evidence type="ECO:0000256" key="2">
    <source>
        <dbReference type="SAM" id="MobiDB-lite"/>
    </source>
</evidence>
<dbReference type="Gene3D" id="1.25.10.10">
    <property type="entry name" value="Leucine-rich Repeat Variant"/>
    <property type="match status" value="2"/>
</dbReference>
<evidence type="ECO:0000256" key="1">
    <source>
        <dbReference type="ARBA" id="ARBA00022574"/>
    </source>
</evidence>
<evidence type="ECO:0000313" key="5">
    <source>
        <dbReference type="Proteomes" id="UP000192247"/>
    </source>
</evidence>
<proteinExistence type="predicted"/>
<dbReference type="AlphaFoldDB" id="A0A1V9XJP8"/>
<feature type="region of interest" description="Disordered" evidence="2">
    <location>
        <begin position="88"/>
        <end position="151"/>
    </location>
</feature>
<dbReference type="InterPro" id="IPR051944">
    <property type="entry name" value="BEACH_domain_protein"/>
</dbReference>
<dbReference type="SUPFAM" id="SSF48371">
    <property type="entry name" value="ARM repeat"/>
    <property type="match status" value="1"/>
</dbReference>
<keyword evidence="5" id="KW-1185">Reference proteome</keyword>
<dbReference type="InterPro" id="IPR016024">
    <property type="entry name" value="ARM-type_fold"/>
</dbReference>
<dbReference type="Proteomes" id="UP000192247">
    <property type="component" value="Unassembled WGS sequence"/>
</dbReference>
<dbReference type="PANTHER" id="PTHR46108">
    <property type="entry name" value="BLUE CHEESE"/>
    <property type="match status" value="1"/>
</dbReference>
<sequence>VSEVRRRASNQSTETASSAIAHFLEVSSTPGEASRGWLLLTAINLLAGAGPRVVEALASQALPSTLVKCLYLFFDLPPINNNETISNKQRSEELAQQQQQQQNIDNMPDIDKECKNKQDSNQKLVDMDKERRGSGQIMRADPSEQSFDRDDLRSGIEAASEVNSNEQTAEMPGAPIRPRRTGEVTAPNAPAQVATGISAQERRILLQKAKHHLSELNEHRSTKPLDGPKGEKAKWKKNGDLAGILETVVGSQPCSAEELAHKDDLALLFSAITTWCPDHNAIWRKSAGEVLMTLSRHGLSPAVVKYVHKLHCLAACVDNMRKRMHEFSSGQVLEMFVCLFCLLKDSSEISHVLLDEFASCTGYGLVAEFMLRCESELGEVLHDQGRERGSRTSPVAALLAGGGDNAADDDDDAARDSNRESTDNTSANKRAKAETDAQALRREENEQVLSSLSVLLTSLVTCGSEPLKPAHPQSLFHMDGFVLPPALARGTCVRNLDAYKVIEGCFWRAQSERLQGLLLDSMASIYKADPANYFILEPSYPLSALLDAMHKKPKRVQIGLLKLVEYVPEHLRFVPCKELVTISRVIKEPDCSEETALLCLETLQTILKVKPLLFKNVFREVGLLEVLVLRLQLCHDEQELVQPIIDVLQALLSGSQENCGVFRDSGGLKCAQGLLRSPRCRPLALALFKEVMTSSASPDEDMTWLLAAVQTADAQVDLKIDCLLALHGLLAESHRIRSVFRKVGGFVYLMTLLACLEGCLSPAQARLRPPQLLRLIRTILDTIAVAMRYEPANAKVFASEICATNSLIDSLKLLGCFACGEEGTSRTLAQIHAVFTGDANDDVQRFDHLDVCTLIVRFLYDMAVDCSTTATKLQLQTGQNSHCTVLPPGAALCLSLPPTEDPLIVHSGVVTALLQILPSLCDRNVQLYVAELLRSLVRTERNQQIMCQAGLAGQLVSRMKSALEDEGHQLHIVMQYMLERLAAQALEPRELRAFLRLGSPLRCDGPFKDGGPVPLTRIKTLVSMTTPKDGPTLSTVCAAFVELSLSREGFSCLFLPSVAPQSLSGPAMVGVVAADSVLGGIGAGDRVFPPQT</sequence>
<feature type="non-terminal residue" evidence="4">
    <location>
        <position position="1092"/>
    </location>
</feature>